<dbReference type="GO" id="GO:0008684">
    <property type="term" value="F:2-oxopent-4-enoate hydratase activity"/>
    <property type="evidence" value="ECO:0007669"/>
    <property type="project" value="TreeGrafter"/>
</dbReference>
<evidence type="ECO:0000313" key="3">
    <source>
        <dbReference type="EMBL" id="TRY13518.1"/>
    </source>
</evidence>
<accession>A0A553JM38</accession>
<evidence type="ECO:0000313" key="4">
    <source>
        <dbReference type="Proteomes" id="UP000318126"/>
    </source>
</evidence>
<dbReference type="SUPFAM" id="SSF56529">
    <property type="entry name" value="FAH"/>
    <property type="match status" value="1"/>
</dbReference>
<dbReference type="InterPro" id="IPR050772">
    <property type="entry name" value="Hydratase-Decarb/MhpD_sf"/>
</dbReference>
<dbReference type="Pfam" id="PF01557">
    <property type="entry name" value="FAA_hydrolase"/>
    <property type="match status" value="1"/>
</dbReference>
<dbReference type="OrthoDB" id="9792137at2"/>
<evidence type="ECO:0000259" key="2">
    <source>
        <dbReference type="Pfam" id="PF01557"/>
    </source>
</evidence>
<dbReference type="GO" id="GO:0005737">
    <property type="term" value="C:cytoplasm"/>
    <property type="evidence" value="ECO:0007669"/>
    <property type="project" value="TreeGrafter"/>
</dbReference>
<dbReference type="AlphaFoldDB" id="A0A553JM38"/>
<organism evidence="3 4">
    <name type="scientific">Shewanella hanedai</name>
    <name type="common">Alteromonas hanedai</name>
    <dbReference type="NCBI Taxonomy" id="25"/>
    <lineage>
        <taxon>Bacteria</taxon>
        <taxon>Pseudomonadati</taxon>
        <taxon>Pseudomonadota</taxon>
        <taxon>Gammaproteobacteria</taxon>
        <taxon>Alteromonadales</taxon>
        <taxon>Shewanellaceae</taxon>
        <taxon>Shewanella</taxon>
    </lineage>
</organism>
<name>A0A553JM38_SHEHA</name>
<sequence length="261" mass="28322">MKSAELEQLGLALYKALRNQQVLPPLTERESPLILEDAYQVSQHFLQHRLNDGERVIGKKIGLTSKVVQEMLGVHQPDFGFLTDAMMFESGSHIPFASPLIQAKSEGEIAFILKHDLQGPNVTPQDVIDATESVAACFEIVDSRVKDWKIKIEDTVADNASCGMFVMGNERVSPHDVDFENCQMVIKNKGEVVAKGQGSAALGSPLNCVAWLANTLGDYGISLNAGDIILSGSLAAMIPCQQGDDMSVEIEGIGSASYRFI</sequence>
<gene>
    <name evidence="3" type="ORF">FN961_14850</name>
</gene>
<proteinExistence type="predicted"/>
<dbReference type="InterPro" id="IPR011234">
    <property type="entry name" value="Fumarylacetoacetase-like_C"/>
</dbReference>
<keyword evidence="4" id="KW-1185">Reference proteome</keyword>
<evidence type="ECO:0000256" key="1">
    <source>
        <dbReference type="ARBA" id="ARBA00023239"/>
    </source>
</evidence>
<keyword evidence="1" id="KW-0456">Lyase</keyword>
<feature type="domain" description="Fumarylacetoacetase-like C-terminal" evidence="2">
    <location>
        <begin position="79"/>
        <end position="257"/>
    </location>
</feature>
<dbReference type="PANTHER" id="PTHR30143">
    <property type="entry name" value="ACID HYDRATASE"/>
    <property type="match status" value="1"/>
</dbReference>
<comment type="caution">
    <text evidence="3">The sequence shown here is derived from an EMBL/GenBank/DDBJ whole genome shotgun (WGS) entry which is preliminary data.</text>
</comment>
<dbReference type="PANTHER" id="PTHR30143:SF0">
    <property type="entry name" value="2-KETO-4-PENTENOATE HYDRATASE"/>
    <property type="match status" value="1"/>
</dbReference>
<dbReference type="InterPro" id="IPR036663">
    <property type="entry name" value="Fumarylacetoacetase_C_sf"/>
</dbReference>
<dbReference type="EMBL" id="VKGK01000018">
    <property type="protein sequence ID" value="TRY13518.1"/>
    <property type="molecule type" value="Genomic_DNA"/>
</dbReference>
<dbReference type="Proteomes" id="UP000318126">
    <property type="component" value="Unassembled WGS sequence"/>
</dbReference>
<reference evidence="4" key="1">
    <citation type="submission" date="2019-07" db="EMBL/GenBank/DDBJ databases">
        <title>Shewanella sp. YLB-08 draft genomic sequence.</title>
        <authorList>
            <person name="Yu L."/>
        </authorList>
    </citation>
    <scope>NUCLEOTIDE SEQUENCE [LARGE SCALE GENOMIC DNA]</scope>
    <source>
        <strain evidence="4">JCM 20706</strain>
    </source>
</reference>
<dbReference type="Gene3D" id="3.90.850.10">
    <property type="entry name" value="Fumarylacetoacetase-like, C-terminal domain"/>
    <property type="match status" value="1"/>
</dbReference>
<dbReference type="RefSeq" id="WP_144040964.1">
    <property type="nucleotide sequence ID" value="NZ_BMPL01000011.1"/>
</dbReference>
<protein>
    <submittedName>
        <fullName evidence="3">2-oxopent-4-enoate hydratase</fullName>
    </submittedName>
</protein>